<dbReference type="FunFam" id="3.30.390.30:FF:000001">
    <property type="entry name" value="Dihydrolipoyl dehydrogenase"/>
    <property type="match status" value="1"/>
</dbReference>
<evidence type="ECO:0000259" key="12">
    <source>
        <dbReference type="Pfam" id="PF02852"/>
    </source>
</evidence>
<dbReference type="EMBL" id="CP043661">
    <property type="protein sequence ID" value="QNE22734.1"/>
    <property type="molecule type" value="Genomic_DNA"/>
</dbReference>
<keyword evidence="3 9" id="KW-0274">FAD</keyword>
<evidence type="ECO:0000313" key="14">
    <source>
        <dbReference type="EMBL" id="QNE22734.1"/>
    </source>
</evidence>
<dbReference type="PRINTS" id="PR00368">
    <property type="entry name" value="FADPNR"/>
</dbReference>
<evidence type="ECO:0000256" key="5">
    <source>
        <dbReference type="ARBA" id="ARBA00023002"/>
    </source>
</evidence>
<evidence type="ECO:0000256" key="9">
    <source>
        <dbReference type="PIRSR" id="PIRSR000350-3"/>
    </source>
</evidence>
<dbReference type="InterPro" id="IPR004099">
    <property type="entry name" value="Pyr_nucl-diS_OxRdtase_dimer"/>
</dbReference>
<dbReference type="GO" id="GO:0050660">
    <property type="term" value="F:flavin adenine dinucleotide binding"/>
    <property type="evidence" value="ECO:0007669"/>
    <property type="project" value="TreeGrafter"/>
</dbReference>
<keyword evidence="6" id="KW-1015">Disulfide bond</keyword>
<dbReference type="GO" id="GO:0003955">
    <property type="term" value="F:NAD(P)H dehydrogenase (quinone) activity"/>
    <property type="evidence" value="ECO:0007669"/>
    <property type="project" value="TreeGrafter"/>
</dbReference>
<protein>
    <submittedName>
        <fullName evidence="14">Mycothione reductase</fullName>
        <ecNumber evidence="14">1.8.1.15</ecNumber>
    </submittedName>
</protein>
<gene>
    <name evidence="14" type="ORF">F1D05_02210</name>
</gene>
<dbReference type="InterPro" id="IPR012999">
    <property type="entry name" value="Pyr_OxRdtase_I_AS"/>
</dbReference>
<dbReference type="PANTHER" id="PTHR43014">
    <property type="entry name" value="MERCURIC REDUCTASE"/>
    <property type="match status" value="1"/>
</dbReference>
<feature type="domain" description="Pyridine nucleotide-disulphide oxidoreductase dimerisation" evidence="12">
    <location>
        <begin position="325"/>
        <end position="434"/>
    </location>
</feature>
<accession>A0A7G6X919</accession>
<keyword evidence="7 11" id="KW-0676">Redox-active center</keyword>
<keyword evidence="2 11" id="KW-0285">Flavoprotein</keyword>
<dbReference type="PROSITE" id="PS00076">
    <property type="entry name" value="PYRIDINE_REDOX_1"/>
    <property type="match status" value="1"/>
</dbReference>
<evidence type="ECO:0000256" key="6">
    <source>
        <dbReference type="ARBA" id="ARBA00023157"/>
    </source>
</evidence>
<dbReference type="SUPFAM" id="SSF55424">
    <property type="entry name" value="FAD/NAD-linked reductases, dimerisation (C-terminal) domain"/>
    <property type="match status" value="1"/>
</dbReference>
<feature type="active site" description="Proton acceptor" evidence="8">
    <location>
        <position position="424"/>
    </location>
</feature>
<organism evidence="14 15">
    <name type="scientific">Kribbella qitaiheensis</name>
    <dbReference type="NCBI Taxonomy" id="1544730"/>
    <lineage>
        <taxon>Bacteria</taxon>
        <taxon>Bacillati</taxon>
        <taxon>Actinomycetota</taxon>
        <taxon>Actinomycetes</taxon>
        <taxon>Propionibacteriales</taxon>
        <taxon>Kribbellaceae</taxon>
        <taxon>Kribbella</taxon>
    </lineage>
</organism>
<dbReference type="PANTHER" id="PTHR43014:SF4">
    <property type="entry name" value="PYRIDINE NUCLEOTIDE-DISULFIDE OXIDOREDUCTASE RCLA-RELATED"/>
    <property type="match status" value="1"/>
</dbReference>
<dbReference type="PIRSF" id="PIRSF000350">
    <property type="entry name" value="Mercury_reductase_MerA"/>
    <property type="match status" value="1"/>
</dbReference>
<dbReference type="GO" id="GO:0050627">
    <property type="term" value="F:mycothione reductase [NAD(P)H] activity"/>
    <property type="evidence" value="ECO:0007669"/>
    <property type="project" value="UniProtKB-EC"/>
</dbReference>
<dbReference type="InterPro" id="IPR016156">
    <property type="entry name" value="FAD/NAD-linked_Rdtase_dimer_sf"/>
</dbReference>
<feature type="binding site" evidence="9">
    <location>
        <position position="248"/>
    </location>
    <ligand>
        <name>NAD(+)</name>
        <dbReference type="ChEBI" id="CHEBI:57540"/>
    </ligand>
</feature>
<reference evidence="14 15" key="2">
    <citation type="journal article" date="2020" name="Microbiol. Resour. Announc.">
        <title>Antarctic desert soil bacteria exhibit high novel natural product potential, evaluated through long-read genome sequencing and comparative genomics.</title>
        <authorList>
            <person name="Benaud N."/>
            <person name="Edwards R.J."/>
            <person name="Amos T.G."/>
            <person name="D'Agostino P.M."/>
            <person name="Gutierrez-Chavez C."/>
            <person name="Montgomery K."/>
            <person name="Nicetic I."/>
            <person name="Ferrari B.C."/>
        </authorList>
    </citation>
    <scope>NUCLEOTIDE SEQUENCE [LARGE SCALE GENOMIC DNA]</scope>
    <source>
        <strain evidence="14 15">SPB151</strain>
    </source>
</reference>
<feature type="binding site" evidence="9">
    <location>
        <begin position="162"/>
        <end position="169"/>
    </location>
    <ligand>
        <name>NAD(+)</name>
        <dbReference type="ChEBI" id="CHEBI:57540"/>
    </ligand>
</feature>
<dbReference type="InterPro" id="IPR001100">
    <property type="entry name" value="Pyr_nuc-diS_OxRdtase"/>
</dbReference>
<evidence type="ECO:0000256" key="10">
    <source>
        <dbReference type="PIRSR" id="PIRSR000350-4"/>
    </source>
</evidence>
<dbReference type="Gene3D" id="3.30.390.30">
    <property type="match status" value="1"/>
</dbReference>
<keyword evidence="9" id="KW-0520">NAD</keyword>
<dbReference type="PRINTS" id="PR00411">
    <property type="entry name" value="PNDRDTASEI"/>
</dbReference>
<dbReference type="InterPro" id="IPR023753">
    <property type="entry name" value="FAD/NAD-binding_dom"/>
</dbReference>
<feature type="binding site" evidence="9">
    <location>
        <position position="289"/>
    </location>
    <ligand>
        <name>FAD</name>
        <dbReference type="ChEBI" id="CHEBI:57692"/>
    </ligand>
</feature>
<evidence type="ECO:0000256" key="8">
    <source>
        <dbReference type="PIRSR" id="PIRSR000350-2"/>
    </source>
</evidence>
<evidence type="ECO:0000256" key="3">
    <source>
        <dbReference type="ARBA" id="ARBA00022827"/>
    </source>
</evidence>
<proteinExistence type="inferred from homology"/>
<dbReference type="Pfam" id="PF02852">
    <property type="entry name" value="Pyr_redox_dim"/>
    <property type="match status" value="1"/>
</dbReference>
<evidence type="ECO:0000313" key="15">
    <source>
        <dbReference type="Proteomes" id="UP000515563"/>
    </source>
</evidence>
<dbReference type="KEGG" id="kqi:F1D05_02210"/>
<name>A0A7G6X919_9ACTN</name>
<keyword evidence="15" id="KW-1185">Reference proteome</keyword>
<evidence type="ECO:0000256" key="7">
    <source>
        <dbReference type="ARBA" id="ARBA00023284"/>
    </source>
</evidence>
<dbReference type="Gene3D" id="3.50.50.60">
    <property type="entry name" value="FAD/NAD(P)-binding domain"/>
    <property type="match status" value="2"/>
</dbReference>
<keyword evidence="4" id="KW-0521">NADP</keyword>
<sequence length="438" mass="47082">MVVDSSFADLDVAIVADGPFGGTCLNFGCIPSKMLGYTADVARTVGGAAQYGVEASLRGMRWRQVRDRVFSRLDAESAEGREGREKSDFITVYDGHARFTGPKRLQVEQGETSVAIEAEQIVLATGARPTVPPQVADSGLPFETSDTIMRIDQPPRRLAVLGGGYIAVELAEVFAAAGSEIVIVEQAEELLGTQDESVSEAFTELAGRRFELQLGRELTRLEGSAGELRLVLDDGTVVEADMLLVAVGRTPNSDGLDLAKSGIETFDDGRVVVDDYQRTEADGVFALGDICSPYQLKHVANREAEVVAHNLRHPDELRATSHDVVPAAVFSNPQIAFVGATEQDCRDAGRDYAVGTTRYADVAYGWALEDTDGFCKILADRDTGLLLGAHLMGSQALTLIQPLVLAMTLGIDAKTLAQQPYWIHPALSEVISNALRAL</sequence>
<evidence type="ECO:0000256" key="1">
    <source>
        <dbReference type="ARBA" id="ARBA00007532"/>
    </source>
</evidence>
<feature type="disulfide bond" description="Redox-active" evidence="10">
    <location>
        <begin position="24"/>
        <end position="29"/>
    </location>
</feature>
<evidence type="ECO:0000256" key="11">
    <source>
        <dbReference type="RuleBase" id="RU003691"/>
    </source>
</evidence>
<dbReference type="AlphaFoldDB" id="A0A7G6X919"/>
<keyword evidence="5 11" id="KW-0560">Oxidoreductase</keyword>
<keyword evidence="9" id="KW-0547">Nucleotide-binding</keyword>
<dbReference type="EC" id="1.8.1.15" evidence="14"/>
<dbReference type="Pfam" id="PF07992">
    <property type="entry name" value="Pyr_redox_2"/>
    <property type="match status" value="1"/>
</dbReference>
<evidence type="ECO:0000256" key="4">
    <source>
        <dbReference type="ARBA" id="ARBA00022857"/>
    </source>
</evidence>
<feature type="binding site" evidence="9">
    <location>
        <position position="185"/>
    </location>
    <ligand>
        <name>NAD(+)</name>
        <dbReference type="ChEBI" id="CHEBI:57540"/>
    </ligand>
</feature>
<comment type="similarity">
    <text evidence="1 11">Belongs to the class-I pyridine nucleotide-disulfide oxidoreductase family.</text>
</comment>
<feature type="domain" description="FAD/NAD(P)-binding" evidence="13">
    <location>
        <begin position="9"/>
        <end position="304"/>
    </location>
</feature>
<comment type="cofactor">
    <cofactor evidence="9">
        <name>FAD</name>
        <dbReference type="ChEBI" id="CHEBI:57692"/>
    </cofactor>
    <text evidence="9">Binds 1 FAD per subunit.</text>
</comment>
<feature type="binding site" evidence="9">
    <location>
        <position position="33"/>
    </location>
    <ligand>
        <name>FAD</name>
        <dbReference type="ChEBI" id="CHEBI:57692"/>
    </ligand>
</feature>
<reference evidence="15" key="1">
    <citation type="submission" date="2019-09" db="EMBL/GenBank/DDBJ databases">
        <title>Antimicrobial potential of Antarctic Bacteria.</title>
        <authorList>
            <person name="Benaud N."/>
            <person name="Edwards R.J."/>
            <person name="Ferrari B.C."/>
        </authorList>
    </citation>
    <scope>NUCLEOTIDE SEQUENCE [LARGE SCALE GENOMIC DNA]</scope>
    <source>
        <strain evidence="15">SPB151</strain>
    </source>
</reference>
<dbReference type="SUPFAM" id="SSF51905">
    <property type="entry name" value="FAD/NAD(P)-binding domain"/>
    <property type="match status" value="1"/>
</dbReference>
<dbReference type="Proteomes" id="UP000515563">
    <property type="component" value="Chromosome"/>
</dbReference>
<evidence type="ECO:0000256" key="2">
    <source>
        <dbReference type="ARBA" id="ARBA00022630"/>
    </source>
</evidence>
<dbReference type="NCBIfam" id="NF005884">
    <property type="entry name" value="PRK07846.1"/>
    <property type="match status" value="1"/>
</dbReference>
<dbReference type="InterPro" id="IPR036188">
    <property type="entry name" value="FAD/NAD-bd_sf"/>
</dbReference>
<evidence type="ECO:0000259" key="13">
    <source>
        <dbReference type="Pfam" id="PF07992"/>
    </source>
</evidence>